<reference evidence="3 4" key="1">
    <citation type="submission" date="2015-08" db="EMBL/GenBank/DDBJ databases">
        <title>Next Generation Sequencing and Analysis of the Genome of Puccinia sorghi L Schw, the Causal Agent of Maize Common Rust.</title>
        <authorList>
            <person name="Rochi L."/>
            <person name="Burguener G."/>
            <person name="Darino M."/>
            <person name="Turjanski A."/>
            <person name="Kreff E."/>
            <person name="Dieguez M.J."/>
            <person name="Sacco F."/>
        </authorList>
    </citation>
    <scope>NUCLEOTIDE SEQUENCE [LARGE SCALE GENOMIC DNA]</scope>
    <source>
        <strain evidence="3 4">RO10H11247</strain>
    </source>
</reference>
<evidence type="ECO:0000313" key="4">
    <source>
        <dbReference type="Proteomes" id="UP000037035"/>
    </source>
</evidence>
<organism evidence="3 4">
    <name type="scientific">Puccinia sorghi</name>
    <dbReference type="NCBI Taxonomy" id="27349"/>
    <lineage>
        <taxon>Eukaryota</taxon>
        <taxon>Fungi</taxon>
        <taxon>Dikarya</taxon>
        <taxon>Basidiomycota</taxon>
        <taxon>Pucciniomycotina</taxon>
        <taxon>Pucciniomycetes</taxon>
        <taxon>Pucciniales</taxon>
        <taxon>Pucciniaceae</taxon>
        <taxon>Puccinia</taxon>
    </lineage>
</organism>
<name>A0A0L6UFM7_9BASI</name>
<feature type="transmembrane region" description="Helical" evidence="2">
    <location>
        <begin position="52"/>
        <end position="71"/>
    </location>
</feature>
<evidence type="ECO:0000313" key="3">
    <source>
        <dbReference type="EMBL" id="KNZ46610.1"/>
    </source>
</evidence>
<feature type="compositionally biased region" description="Low complexity" evidence="1">
    <location>
        <begin position="496"/>
        <end position="507"/>
    </location>
</feature>
<sequence>MHVRSRCGHNQLKLPESTAWYFYFYHSSSIFCVTVFLLLILFSVQSLISERVCGGFSCFLLFSLFQSLLSFRSIPILLIHYVTIIYVKLKHIFFAVYSFTRYYSQLLLKNNILCHNNYSRGLCQKYGPHRNTSCTGLKEPFKMVEGMLTIQRHFLSYCLWPKTTQPSHYLVLLSKGFPRQPIITLISLRKLVKNNFKKTLNIYILFIICYLTFRFTVVLAQLKLCYRLAYCTLGGSTNAILTFFFLQNPVVLTLRHWYGWVAEPICGTQLGIAEVFFALLFRVNNSMVKFIFPTKNYFDIFGTTPSFLNVFILIAKQCIWFVLNFGSHVKPPFLFFFRKTPPPPPPPPPNKKKGGISTTISMGNVPWVLGVFLLKTLLSFNQHIHIHHVFCFHSFTSVSYSQKYEDFTQQIINSLVFQYLNNKRRLITQLINPRDSRWVNRLRRSTFNFRINYRHRRYSSVSHPVLLNQGVGDVESERGAGVGIRLKGPGTRNVLGGQEPEQGTGTETGKRGRNRDWANILKKGTQKNLFLYCILSQGFHCIKFKHTIILSTLCYDFNKLDHKIAQNSRKTHFDELKPGDHFQHFQGKPLIRLNYFSFLNSKIMETRHFNQKIQQKKRLLSKYFLH</sequence>
<feature type="transmembrane region" description="Helical" evidence="2">
    <location>
        <begin position="258"/>
        <end position="280"/>
    </location>
</feature>
<keyword evidence="2" id="KW-0472">Membrane</keyword>
<protein>
    <submittedName>
        <fullName evidence="3">Uncharacterized protein</fullName>
    </submittedName>
</protein>
<keyword evidence="2" id="KW-0812">Transmembrane</keyword>
<feature type="transmembrane region" description="Helical" evidence="2">
    <location>
        <begin position="77"/>
        <end position="99"/>
    </location>
</feature>
<feature type="transmembrane region" description="Helical" evidence="2">
    <location>
        <begin position="20"/>
        <end position="40"/>
    </location>
</feature>
<keyword evidence="2" id="KW-1133">Transmembrane helix</keyword>
<dbReference type="AlphaFoldDB" id="A0A0L6UFM7"/>
<feature type="region of interest" description="Disordered" evidence="1">
    <location>
        <begin position="491"/>
        <end position="513"/>
    </location>
</feature>
<feature type="transmembrane region" description="Helical" evidence="2">
    <location>
        <begin position="226"/>
        <end position="246"/>
    </location>
</feature>
<feature type="transmembrane region" description="Helical" evidence="2">
    <location>
        <begin position="200"/>
        <end position="220"/>
    </location>
</feature>
<dbReference type="EMBL" id="LAVV01012517">
    <property type="protein sequence ID" value="KNZ46610.1"/>
    <property type="molecule type" value="Genomic_DNA"/>
</dbReference>
<proteinExistence type="predicted"/>
<evidence type="ECO:0000256" key="1">
    <source>
        <dbReference type="SAM" id="MobiDB-lite"/>
    </source>
</evidence>
<dbReference type="VEuPathDB" id="FungiDB:VP01_711g1"/>
<feature type="transmembrane region" description="Helical" evidence="2">
    <location>
        <begin position="300"/>
        <end position="323"/>
    </location>
</feature>
<keyword evidence="4" id="KW-1185">Reference proteome</keyword>
<gene>
    <name evidence="3" type="ORF">VP01_711g1</name>
</gene>
<dbReference type="Proteomes" id="UP000037035">
    <property type="component" value="Unassembled WGS sequence"/>
</dbReference>
<comment type="caution">
    <text evidence="3">The sequence shown here is derived from an EMBL/GenBank/DDBJ whole genome shotgun (WGS) entry which is preliminary data.</text>
</comment>
<evidence type="ECO:0000256" key="2">
    <source>
        <dbReference type="SAM" id="Phobius"/>
    </source>
</evidence>
<accession>A0A0L6UFM7</accession>